<reference evidence="3 4" key="1">
    <citation type="submission" date="2021-02" db="EMBL/GenBank/DDBJ databases">
        <title>Safari Cat Assemblies.</title>
        <authorList>
            <person name="Bredemeyer K.R."/>
            <person name="Murphy W.J."/>
        </authorList>
    </citation>
    <scope>NUCLEOTIDE SEQUENCE [LARGE SCALE GENOMIC DNA]</scope>
</reference>
<dbReference type="Gene3D" id="6.10.140.140">
    <property type="match status" value="1"/>
</dbReference>
<feature type="compositionally biased region" description="Low complexity" evidence="1">
    <location>
        <begin position="113"/>
        <end position="132"/>
    </location>
</feature>
<accession>A0ABI8AQZ2</accession>
<feature type="domain" description="KRAB" evidence="2">
    <location>
        <begin position="64"/>
        <end position="132"/>
    </location>
</feature>
<proteinExistence type="predicted"/>
<dbReference type="InterPro" id="IPR036051">
    <property type="entry name" value="KRAB_dom_sf"/>
</dbReference>
<keyword evidence="4" id="KW-1185">Reference proteome</keyword>
<evidence type="ECO:0000256" key="1">
    <source>
        <dbReference type="SAM" id="MobiDB-lite"/>
    </source>
</evidence>
<name>A0ABI8AQZ2_FELCA</name>
<dbReference type="Ensembl" id="ENSFCTT00005092976.1">
    <property type="protein sequence ID" value="ENSFCTP00005061659.1"/>
    <property type="gene ID" value="ENSFCTG00005033808.1"/>
</dbReference>
<dbReference type="InterPro" id="IPR001909">
    <property type="entry name" value="KRAB"/>
</dbReference>
<feature type="region of interest" description="Disordered" evidence="1">
    <location>
        <begin position="109"/>
        <end position="132"/>
    </location>
</feature>
<gene>
    <name evidence="3" type="primary">C12orf57</name>
</gene>
<organism evidence="3 4">
    <name type="scientific">Felis catus</name>
    <name type="common">Cat</name>
    <name type="synonym">Felis silvestris catus</name>
    <dbReference type="NCBI Taxonomy" id="9685"/>
    <lineage>
        <taxon>Eukaryota</taxon>
        <taxon>Metazoa</taxon>
        <taxon>Chordata</taxon>
        <taxon>Craniata</taxon>
        <taxon>Vertebrata</taxon>
        <taxon>Euteleostomi</taxon>
        <taxon>Mammalia</taxon>
        <taxon>Eutheria</taxon>
        <taxon>Laurasiatheria</taxon>
        <taxon>Carnivora</taxon>
        <taxon>Feliformia</taxon>
        <taxon>Felidae</taxon>
        <taxon>Felinae</taxon>
        <taxon>Felis</taxon>
    </lineage>
</organism>
<evidence type="ECO:0000259" key="2">
    <source>
        <dbReference type="PROSITE" id="PS50805"/>
    </source>
</evidence>
<dbReference type="Pfam" id="PF01352">
    <property type="entry name" value="KRAB"/>
    <property type="match status" value="1"/>
</dbReference>
<dbReference type="CDD" id="cd07765">
    <property type="entry name" value="KRAB_A-box"/>
    <property type="match status" value="1"/>
</dbReference>
<reference evidence="3" key="2">
    <citation type="submission" date="2025-08" db="UniProtKB">
        <authorList>
            <consortium name="Ensembl"/>
        </authorList>
    </citation>
    <scope>IDENTIFICATION</scope>
    <source>
        <strain evidence="3">breed Abyssinian</strain>
    </source>
</reference>
<evidence type="ECO:0000313" key="4">
    <source>
        <dbReference type="Proteomes" id="UP000823872"/>
    </source>
</evidence>
<reference evidence="3" key="3">
    <citation type="submission" date="2025-09" db="UniProtKB">
        <authorList>
            <consortium name="Ensembl"/>
        </authorList>
    </citation>
    <scope>IDENTIFICATION</scope>
    <source>
        <strain evidence="3">breed Abyssinian</strain>
    </source>
</reference>
<dbReference type="PROSITE" id="PS50805">
    <property type="entry name" value="KRAB"/>
    <property type="match status" value="1"/>
</dbReference>
<dbReference type="PANTHER" id="PTHR23232">
    <property type="entry name" value="KRAB DOMAIN C2H2 ZINC FINGER"/>
    <property type="match status" value="1"/>
</dbReference>
<dbReference type="GeneTree" id="ENSGT01150000287250"/>
<feature type="compositionally biased region" description="Basic residues" evidence="1">
    <location>
        <begin position="17"/>
        <end position="29"/>
    </location>
</feature>
<dbReference type="Proteomes" id="UP000823872">
    <property type="component" value="Chromosome E2"/>
</dbReference>
<feature type="region of interest" description="Disordered" evidence="1">
    <location>
        <begin position="1"/>
        <end position="42"/>
    </location>
</feature>
<dbReference type="PANTHER" id="PTHR23232:SF133">
    <property type="entry name" value="RIKEN CDNA 1700020N01 GENE"/>
    <property type="match status" value="1"/>
</dbReference>
<dbReference type="InterPro" id="IPR050169">
    <property type="entry name" value="Krueppel_C2H2_ZnF"/>
</dbReference>
<dbReference type="SUPFAM" id="SSF109640">
    <property type="entry name" value="KRAB domain (Kruppel-associated box)"/>
    <property type="match status" value="1"/>
</dbReference>
<protein>
    <recommendedName>
        <fullName evidence="2">KRAB domain-containing protein</fullName>
    </recommendedName>
</protein>
<dbReference type="SMART" id="SM00349">
    <property type="entry name" value="KRAB"/>
    <property type="match status" value="1"/>
</dbReference>
<sequence>MESAKRGPVPAAVAAARRPRPRPVARRVPPRSSHWSEAEAAPVKPAQVPMAFAEMLMDPVQGFVVFTDVAVRFSQEEWGLLDEAQRRLYHSVMLETFALLSSLGKALAPTQRPGLSSGFPLPSGSGALAFPQ</sequence>
<evidence type="ECO:0000313" key="3">
    <source>
        <dbReference type="Ensembl" id="ENSFCTP00005061659.1"/>
    </source>
</evidence>